<evidence type="ECO:0000313" key="1">
    <source>
        <dbReference type="EMBL" id="SFR01953.1"/>
    </source>
</evidence>
<name>A0A1I6D935_9PSEU</name>
<keyword evidence="2" id="KW-1185">Reference proteome</keyword>
<sequence>MLGTMSEFEAVLRSKVTEAEQTLHQAREAGHDYEIHLHGARIRDLLDLASRHGIDTTRWIDPALLENSGLGR</sequence>
<dbReference type="Proteomes" id="UP000198583">
    <property type="component" value="Unassembled WGS sequence"/>
</dbReference>
<proteinExistence type="predicted"/>
<gene>
    <name evidence="1" type="ORF">SAMN04488564_10222</name>
</gene>
<dbReference type="STRING" id="84724.SAMN04488564_10222"/>
<dbReference type="AlphaFoldDB" id="A0A1I6D935"/>
<organism evidence="1 2">
    <name type="scientific">Lentzea waywayandensis</name>
    <dbReference type="NCBI Taxonomy" id="84724"/>
    <lineage>
        <taxon>Bacteria</taxon>
        <taxon>Bacillati</taxon>
        <taxon>Actinomycetota</taxon>
        <taxon>Actinomycetes</taxon>
        <taxon>Pseudonocardiales</taxon>
        <taxon>Pseudonocardiaceae</taxon>
        <taxon>Lentzea</taxon>
    </lineage>
</organism>
<accession>A0A1I6D935</accession>
<evidence type="ECO:0000313" key="2">
    <source>
        <dbReference type="Proteomes" id="UP000198583"/>
    </source>
</evidence>
<protein>
    <submittedName>
        <fullName evidence="1">Uncharacterized protein</fullName>
    </submittedName>
</protein>
<reference evidence="2" key="1">
    <citation type="submission" date="2016-10" db="EMBL/GenBank/DDBJ databases">
        <authorList>
            <person name="Varghese N."/>
            <person name="Submissions S."/>
        </authorList>
    </citation>
    <scope>NUCLEOTIDE SEQUENCE [LARGE SCALE GENOMIC DNA]</scope>
    <source>
        <strain evidence="2">DSM 44232</strain>
    </source>
</reference>
<dbReference type="EMBL" id="FOYL01000002">
    <property type="protein sequence ID" value="SFR01953.1"/>
    <property type="molecule type" value="Genomic_DNA"/>
</dbReference>